<dbReference type="PANTHER" id="PTHR36449:SF1">
    <property type="entry name" value="ACETYLTRANSFERASE"/>
    <property type="match status" value="1"/>
</dbReference>
<feature type="domain" description="N-acetyltransferase" evidence="6">
    <location>
        <begin position="28"/>
        <end position="167"/>
    </location>
</feature>
<sequence>MTPPFRVEMLGAGHDRESFDCGVEALDRYIRDLASQDMRRMVSKCHVACPAGATTIAGYYTLAAAEVAVSALPETTTRKLPRYPTVPVVRMGRLAVDRRHRGVGLGAALIINAVTQVLHAEIAAFALVVDAKDDAAAAFYESRGFVSIADRVLVLPLATARKALRDR</sequence>
<dbReference type="SUPFAM" id="SSF55729">
    <property type="entry name" value="Acyl-CoA N-acyltransferases (Nat)"/>
    <property type="match status" value="1"/>
</dbReference>
<comment type="catalytic activity">
    <reaction evidence="5">
        <text>glycyl-tRNA(Gly) + acetyl-CoA = N-acetylglycyl-tRNA(Gly) + CoA + H(+)</text>
        <dbReference type="Rhea" id="RHEA:81867"/>
        <dbReference type="Rhea" id="RHEA-COMP:9683"/>
        <dbReference type="Rhea" id="RHEA-COMP:19766"/>
        <dbReference type="ChEBI" id="CHEBI:15378"/>
        <dbReference type="ChEBI" id="CHEBI:57287"/>
        <dbReference type="ChEBI" id="CHEBI:57288"/>
        <dbReference type="ChEBI" id="CHEBI:78522"/>
        <dbReference type="ChEBI" id="CHEBI:232036"/>
    </reaction>
</comment>
<reference evidence="7 8" key="1">
    <citation type="submission" date="2024-06" db="EMBL/GenBank/DDBJ databases">
        <authorList>
            <person name="Campbell A.G."/>
        </authorList>
    </citation>
    <scope>NUCLEOTIDE SEQUENCE [LARGE SCALE GENOMIC DNA]</scope>
    <source>
        <strain evidence="7 8">EM12</strain>
    </source>
</reference>
<dbReference type="PROSITE" id="PS51186">
    <property type="entry name" value="GNAT"/>
    <property type="match status" value="1"/>
</dbReference>
<dbReference type="RefSeq" id="WP_350394833.1">
    <property type="nucleotide sequence ID" value="NZ_JBELQE010000069.1"/>
</dbReference>
<dbReference type="Pfam" id="PF00583">
    <property type="entry name" value="Acetyltransf_1"/>
    <property type="match status" value="1"/>
</dbReference>
<name>A0ABV1QMJ8_9HYPH</name>
<dbReference type="PANTHER" id="PTHR36449">
    <property type="entry name" value="ACETYLTRANSFERASE-RELATED"/>
    <property type="match status" value="1"/>
</dbReference>
<accession>A0ABV1QMJ8</accession>
<keyword evidence="4" id="KW-0012">Acyltransferase</keyword>
<protein>
    <submittedName>
        <fullName evidence="7">GNAT family N-acetyltransferase</fullName>
    </submittedName>
</protein>
<keyword evidence="3" id="KW-0808">Transferase</keyword>
<dbReference type="InterPro" id="IPR016181">
    <property type="entry name" value="Acyl_CoA_acyltransferase"/>
</dbReference>
<organism evidence="7 8">
    <name type="scientific">Methylorubrum podarium</name>
    <dbReference type="NCBI Taxonomy" id="200476"/>
    <lineage>
        <taxon>Bacteria</taxon>
        <taxon>Pseudomonadati</taxon>
        <taxon>Pseudomonadota</taxon>
        <taxon>Alphaproteobacteria</taxon>
        <taxon>Hyphomicrobiales</taxon>
        <taxon>Methylobacteriaceae</taxon>
        <taxon>Methylorubrum</taxon>
    </lineage>
</organism>
<proteinExistence type="predicted"/>
<evidence type="ECO:0000313" key="8">
    <source>
        <dbReference type="Proteomes" id="UP001480955"/>
    </source>
</evidence>
<dbReference type="EMBL" id="JBELQE010000069">
    <property type="protein sequence ID" value="MER2250650.1"/>
    <property type="molecule type" value="Genomic_DNA"/>
</dbReference>
<gene>
    <name evidence="7" type="ORF">ABS772_12075</name>
</gene>
<evidence type="ECO:0000256" key="2">
    <source>
        <dbReference type="ARBA" id="ARBA00022649"/>
    </source>
</evidence>
<evidence type="ECO:0000259" key="6">
    <source>
        <dbReference type="PROSITE" id="PS51186"/>
    </source>
</evidence>
<keyword evidence="8" id="KW-1185">Reference proteome</keyword>
<comment type="caution">
    <text evidence="7">The sequence shown here is derived from an EMBL/GenBank/DDBJ whole genome shotgun (WGS) entry which is preliminary data.</text>
</comment>
<dbReference type="InterPro" id="IPR000182">
    <property type="entry name" value="GNAT_dom"/>
</dbReference>
<evidence type="ECO:0000256" key="4">
    <source>
        <dbReference type="ARBA" id="ARBA00023315"/>
    </source>
</evidence>
<evidence type="ECO:0000256" key="3">
    <source>
        <dbReference type="ARBA" id="ARBA00022679"/>
    </source>
</evidence>
<dbReference type="Gene3D" id="3.40.630.30">
    <property type="match status" value="1"/>
</dbReference>
<evidence type="ECO:0000313" key="7">
    <source>
        <dbReference type="EMBL" id="MER2250650.1"/>
    </source>
</evidence>
<dbReference type="Proteomes" id="UP001480955">
    <property type="component" value="Unassembled WGS sequence"/>
</dbReference>
<evidence type="ECO:0000256" key="1">
    <source>
        <dbReference type="ARBA" id="ARBA00022491"/>
    </source>
</evidence>
<evidence type="ECO:0000256" key="5">
    <source>
        <dbReference type="ARBA" id="ARBA00049880"/>
    </source>
</evidence>
<keyword evidence="1" id="KW-0678">Repressor</keyword>
<keyword evidence="2" id="KW-1277">Toxin-antitoxin system</keyword>